<dbReference type="SUPFAM" id="SSF81383">
    <property type="entry name" value="F-box domain"/>
    <property type="match status" value="1"/>
</dbReference>
<feature type="signal peptide" evidence="1">
    <location>
        <begin position="1"/>
        <end position="24"/>
    </location>
</feature>
<accession>A0A9W9E127</accession>
<dbReference type="SUPFAM" id="SSF50998">
    <property type="entry name" value="Quinoprotein alcohol dehydrogenase-like"/>
    <property type="match status" value="1"/>
</dbReference>
<dbReference type="InterPro" id="IPR036047">
    <property type="entry name" value="F-box-like_dom_sf"/>
</dbReference>
<dbReference type="Proteomes" id="UP001150238">
    <property type="component" value="Unassembled WGS sequence"/>
</dbReference>
<dbReference type="EMBL" id="JANVFS010000001">
    <property type="protein sequence ID" value="KAJ4495801.1"/>
    <property type="molecule type" value="Genomic_DNA"/>
</dbReference>
<sequence>MLIQLPPELILSILSLLDLSCIQAFSLVCKTCKRLVDENESSIYHALSAYRGYIDSKTVFNQLPSLYSSKSLVGVTNWKSFCQRRVHISKSWTGKASSHYVSYAGSGSKVHRIKVDEQAGFIITSFRDGGLLVNDLADDQVLWSLPKTYVKQFAHLEYGEGFLIFDRLGGNKEVWHLASGFPPTPPQSNALPDQISASEESYQKHAATYPKGHFKPWTNLRMPRLTSAFRFVYPTLLVGGWDHAFLWDIPSGELVQTITSIQEAEDPNSAFAVVVANAPSFDAPAPRLGPLGNLNYVDVDEKHIFICGVTALRVFSRATAKCVLDVPSARREFGSRKFSVKYESGTPTEGAALVNHFTDGEEFTLSSSSFQPRIIDEFVAGESCYTVHSAVHVSSCGRHLVAMLASARVVVMENFQEGPFSLYNRMVQIQLGASRSPSKYLAIHDDRVVVANNNGLFLFSLSAALEAKIKPDASPSGTLVISRAPFLGYHVYMSNVTCLQLSDTGLYLNWDPSHLQLCLEDEAEKARLDALFRVSVNDRTSRHARMPTGDILIMLDEGIFIVAVQRLLVTTSDSTHLDDFFTEKSTVCGIDFTPL</sequence>
<proteinExistence type="predicted"/>
<feature type="domain" description="F-box" evidence="2">
    <location>
        <begin position="1"/>
        <end position="47"/>
    </location>
</feature>
<evidence type="ECO:0000259" key="2">
    <source>
        <dbReference type="PROSITE" id="PS50181"/>
    </source>
</evidence>
<dbReference type="PROSITE" id="PS50181">
    <property type="entry name" value="FBOX"/>
    <property type="match status" value="1"/>
</dbReference>
<evidence type="ECO:0000313" key="3">
    <source>
        <dbReference type="EMBL" id="KAJ4495801.1"/>
    </source>
</evidence>
<keyword evidence="1" id="KW-0732">Signal</keyword>
<comment type="caution">
    <text evidence="3">The sequence shown here is derived from an EMBL/GenBank/DDBJ whole genome shotgun (WGS) entry which is preliminary data.</text>
</comment>
<evidence type="ECO:0000313" key="4">
    <source>
        <dbReference type="Proteomes" id="UP001150238"/>
    </source>
</evidence>
<dbReference type="InterPro" id="IPR011047">
    <property type="entry name" value="Quinoprotein_ADH-like_sf"/>
</dbReference>
<evidence type="ECO:0000256" key="1">
    <source>
        <dbReference type="SAM" id="SignalP"/>
    </source>
</evidence>
<feature type="chain" id="PRO_5040995026" description="F-box domain-containing protein" evidence="1">
    <location>
        <begin position="25"/>
        <end position="595"/>
    </location>
</feature>
<dbReference type="AlphaFoldDB" id="A0A9W9E127"/>
<reference evidence="3" key="2">
    <citation type="journal article" date="2023" name="Proc. Natl. Acad. Sci. U.S.A.">
        <title>A global phylogenomic analysis of the shiitake genus Lentinula.</title>
        <authorList>
            <person name="Sierra-Patev S."/>
            <person name="Min B."/>
            <person name="Naranjo-Ortiz M."/>
            <person name="Looney B."/>
            <person name="Konkel Z."/>
            <person name="Slot J.C."/>
            <person name="Sakamoto Y."/>
            <person name="Steenwyk J.L."/>
            <person name="Rokas A."/>
            <person name="Carro J."/>
            <person name="Camarero S."/>
            <person name="Ferreira P."/>
            <person name="Molpeceres G."/>
            <person name="Ruiz-Duenas F.J."/>
            <person name="Serrano A."/>
            <person name="Henrissat B."/>
            <person name="Drula E."/>
            <person name="Hughes K.W."/>
            <person name="Mata J.L."/>
            <person name="Ishikawa N.K."/>
            <person name="Vargas-Isla R."/>
            <person name="Ushijima S."/>
            <person name="Smith C.A."/>
            <person name="Donoghue J."/>
            <person name="Ahrendt S."/>
            <person name="Andreopoulos W."/>
            <person name="He G."/>
            <person name="LaButti K."/>
            <person name="Lipzen A."/>
            <person name="Ng V."/>
            <person name="Riley R."/>
            <person name="Sandor L."/>
            <person name="Barry K."/>
            <person name="Martinez A.T."/>
            <person name="Xiao Y."/>
            <person name="Gibbons J.G."/>
            <person name="Terashima K."/>
            <person name="Grigoriev I.V."/>
            <person name="Hibbett D."/>
        </authorList>
    </citation>
    <scope>NUCLEOTIDE SEQUENCE</scope>
    <source>
        <strain evidence="3">Sp2 HRB7682 ss15</strain>
    </source>
</reference>
<name>A0A9W9E127_9AGAR</name>
<dbReference type="SMART" id="SM00256">
    <property type="entry name" value="FBOX"/>
    <property type="match status" value="1"/>
</dbReference>
<dbReference type="Pfam" id="PF00646">
    <property type="entry name" value="F-box"/>
    <property type="match status" value="1"/>
</dbReference>
<protein>
    <recommendedName>
        <fullName evidence="2">F-box domain-containing protein</fullName>
    </recommendedName>
</protein>
<dbReference type="Gene3D" id="1.20.1280.50">
    <property type="match status" value="1"/>
</dbReference>
<organism evidence="3 4">
    <name type="scientific">Lentinula lateritia</name>
    <dbReference type="NCBI Taxonomy" id="40482"/>
    <lineage>
        <taxon>Eukaryota</taxon>
        <taxon>Fungi</taxon>
        <taxon>Dikarya</taxon>
        <taxon>Basidiomycota</taxon>
        <taxon>Agaricomycotina</taxon>
        <taxon>Agaricomycetes</taxon>
        <taxon>Agaricomycetidae</taxon>
        <taxon>Agaricales</taxon>
        <taxon>Marasmiineae</taxon>
        <taxon>Omphalotaceae</taxon>
        <taxon>Lentinula</taxon>
    </lineage>
</organism>
<gene>
    <name evidence="3" type="ORF">C8J55DRAFT_413737</name>
</gene>
<reference evidence="3" key="1">
    <citation type="submission" date="2022-08" db="EMBL/GenBank/DDBJ databases">
        <authorList>
            <consortium name="DOE Joint Genome Institute"/>
            <person name="Min B."/>
            <person name="Riley R."/>
            <person name="Sierra-Patev S."/>
            <person name="Naranjo-Ortiz M."/>
            <person name="Looney B."/>
            <person name="Konkel Z."/>
            <person name="Slot J.C."/>
            <person name="Sakamoto Y."/>
            <person name="Steenwyk J.L."/>
            <person name="Rokas A."/>
            <person name="Carro J."/>
            <person name="Camarero S."/>
            <person name="Ferreira P."/>
            <person name="Molpeceres G."/>
            <person name="Ruiz-Duenas F.J."/>
            <person name="Serrano A."/>
            <person name="Henrissat B."/>
            <person name="Drula E."/>
            <person name="Hughes K.W."/>
            <person name="Mata J.L."/>
            <person name="Ishikawa N.K."/>
            <person name="Vargas-Isla R."/>
            <person name="Ushijima S."/>
            <person name="Smith C.A."/>
            <person name="Ahrendt S."/>
            <person name="Andreopoulos W."/>
            <person name="He G."/>
            <person name="Labutti K."/>
            <person name="Lipzen A."/>
            <person name="Ng V."/>
            <person name="Sandor L."/>
            <person name="Barry K."/>
            <person name="Martinez A.T."/>
            <person name="Xiao Y."/>
            <person name="Gibbons J.G."/>
            <person name="Terashima K."/>
            <person name="Hibbett D.S."/>
            <person name="Grigoriev I.V."/>
        </authorList>
    </citation>
    <scope>NUCLEOTIDE SEQUENCE</scope>
    <source>
        <strain evidence="3">Sp2 HRB7682 ss15</strain>
    </source>
</reference>
<dbReference type="InterPro" id="IPR001810">
    <property type="entry name" value="F-box_dom"/>
</dbReference>